<reference evidence="8 9" key="1">
    <citation type="submission" date="2020-10" db="EMBL/GenBank/DDBJ databases">
        <title>Nocardioides sp. isolated from sludge.</title>
        <authorList>
            <person name="Zhang X."/>
        </authorList>
    </citation>
    <scope>NUCLEOTIDE SEQUENCE [LARGE SCALE GENOMIC DNA]</scope>
    <source>
        <strain evidence="8 9">Y6</strain>
    </source>
</reference>
<evidence type="ECO:0000259" key="7">
    <source>
        <dbReference type="Pfam" id="PF01061"/>
    </source>
</evidence>
<dbReference type="InterPro" id="IPR013525">
    <property type="entry name" value="ABC2_TM"/>
</dbReference>
<evidence type="ECO:0000256" key="5">
    <source>
        <dbReference type="ARBA" id="ARBA00023251"/>
    </source>
</evidence>
<sequence length="254" mass="26196">MNGTFSPAPGGAPLLSQVRAQARMEALLMLRNGEQLLLAVVIPLVVLVGGLYAAERVDLGIDGKPIDVLAPGVLALAIMSTAFTSVAIATGFERRYGLIKRLGASPLPRHGLLLGKVAALVLVELLQVVVVCVAAGLLGWRPDVSVLGAVATWLLGTAAFGALGLFLAGVLRAEATLALANLVYLLLMVAGGVVVPADQYGPARDVIALLPSGALGEGMRAALGQGHVDWSALLVLACWSLIGGVLTARTFRWE</sequence>
<dbReference type="Proteomes" id="UP000756387">
    <property type="component" value="Unassembled WGS sequence"/>
</dbReference>
<dbReference type="RefSeq" id="WP_193637704.1">
    <property type="nucleotide sequence ID" value="NZ_JADCSA010000005.1"/>
</dbReference>
<feature type="transmembrane region" description="Helical" evidence="6">
    <location>
        <begin position="146"/>
        <end position="168"/>
    </location>
</feature>
<evidence type="ECO:0000256" key="6">
    <source>
        <dbReference type="SAM" id="Phobius"/>
    </source>
</evidence>
<feature type="transmembrane region" description="Helical" evidence="6">
    <location>
        <begin position="74"/>
        <end position="92"/>
    </location>
</feature>
<dbReference type="PANTHER" id="PTHR43229">
    <property type="entry name" value="NODULATION PROTEIN J"/>
    <property type="match status" value="1"/>
</dbReference>
<feature type="transmembrane region" description="Helical" evidence="6">
    <location>
        <begin position="36"/>
        <end position="54"/>
    </location>
</feature>
<dbReference type="PANTHER" id="PTHR43229:SF2">
    <property type="entry name" value="NODULATION PROTEIN J"/>
    <property type="match status" value="1"/>
</dbReference>
<keyword evidence="4 6" id="KW-0472">Membrane</keyword>
<evidence type="ECO:0000313" key="9">
    <source>
        <dbReference type="Proteomes" id="UP000756387"/>
    </source>
</evidence>
<dbReference type="InterPro" id="IPR000412">
    <property type="entry name" value="ABC_2_transport"/>
</dbReference>
<organism evidence="8 9">
    <name type="scientific">Nocardioides malaquae</name>
    <dbReference type="NCBI Taxonomy" id="2773426"/>
    <lineage>
        <taxon>Bacteria</taxon>
        <taxon>Bacillati</taxon>
        <taxon>Actinomycetota</taxon>
        <taxon>Actinomycetes</taxon>
        <taxon>Propionibacteriales</taxon>
        <taxon>Nocardioidaceae</taxon>
        <taxon>Nocardioides</taxon>
    </lineage>
</organism>
<dbReference type="InterPro" id="IPR051784">
    <property type="entry name" value="Nod_factor_ABC_transporter"/>
</dbReference>
<evidence type="ECO:0000256" key="3">
    <source>
        <dbReference type="ARBA" id="ARBA00022989"/>
    </source>
</evidence>
<evidence type="ECO:0000256" key="1">
    <source>
        <dbReference type="ARBA" id="ARBA00004141"/>
    </source>
</evidence>
<feature type="transmembrane region" description="Helical" evidence="6">
    <location>
        <begin position="175"/>
        <end position="195"/>
    </location>
</feature>
<comment type="subcellular location">
    <subcellularLocation>
        <location evidence="1">Membrane</location>
        <topology evidence="1">Multi-pass membrane protein</topology>
    </subcellularLocation>
</comment>
<gene>
    <name evidence="8" type="ORF">IEQ44_06925</name>
</gene>
<comment type="caution">
    <text evidence="8">The sequence shown here is derived from an EMBL/GenBank/DDBJ whole genome shotgun (WGS) entry which is preliminary data.</text>
</comment>
<protein>
    <submittedName>
        <fullName evidence="8">ABC transporter permease</fullName>
    </submittedName>
</protein>
<accession>A0ABR9RS25</accession>
<keyword evidence="9" id="KW-1185">Reference proteome</keyword>
<evidence type="ECO:0000313" key="8">
    <source>
        <dbReference type="EMBL" id="MBE7324382.1"/>
    </source>
</evidence>
<proteinExistence type="predicted"/>
<keyword evidence="5" id="KW-0046">Antibiotic resistance</keyword>
<keyword evidence="2 6" id="KW-0812">Transmembrane</keyword>
<dbReference type="EMBL" id="JADCSA010000005">
    <property type="protein sequence ID" value="MBE7324382.1"/>
    <property type="molecule type" value="Genomic_DNA"/>
</dbReference>
<dbReference type="Pfam" id="PF01061">
    <property type="entry name" value="ABC2_membrane"/>
    <property type="match status" value="1"/>
</dbReference>
<name>A0ABR9RS25_9ACTN</name>
<keyword evidence="3 6" id="KW-1133">Transmembrane helix</keyword>
<feature type="domain" description="ABC-2 type transporter transmembrane" evidence="7">
    <location>
        <begin position="17"/>
        <end position="221"/>
    </location>
</feature>
<evidence type="ECO:0000256" key="2">
    <source>
        <dbReference type="ARBA" id="ARBA00022692"/>
    </source>
</evidence>
<feature type="transmembrane region" description="Helical" evidence="6">
    <location>
        <begin position="113"/>
        <end position="140"/>
    </location>
</feature>
<evidence type="ECO:0000256" key="4">
    <source>
        <dbReference type="ARBA" id="ARBA00023136"/>
    </source>
</evidence>
<dbReference type="PIRSF" id="PIRSF006648">
    <property type="entry name" value="DrrB"/>
    <property type="match status" value="1"/>
</dbReference>
<feature type="transmembrane region" description="Helical" evidence="6">
    <location>
        <begin position="230"/>
        <end position="248"/>
    </location>
</feature>